<organism evidence="2 3">
    <name type="scientific">Pseudomonas eucalypticola</name>
    <dbReference type="NCBI Taxonomy" id="2599595"/>
    <lineage>
        <taxon>Bacteria</taxon>
        <taxon>Pseudomonadati</taxon>
        <taxon>Pseudomonadota</taxon>
        <taxon>Gammaproteobacteria</taxon>
        <taxon>Pseudomonadales</taxon>
        <taxon>Pseudomonadaceae</taxon>
        <taxon>Pseudomonas</taxon>
    </lineage>
</organism>
<dbReference type="AlphaFoldDB" id="A0A7D5DAM9"/>
<sequence length="280" mass="31020">MSVLTQPKIDCHHHIFDPARFPYVADTQYRPEGHELGTAAHYSAVMQAYNIRHSLIVGPTSGYNTDNRCLLAALAERPGRSKGIAVVPLDIASDELAALKAQGVVGIAFNVAMLGTAPFLDVDGLMGRLAELELFAQVQVMDDQLPALMPLLKRNRTPLLIDHSGRPDVRAGVDQPAFQALLALAGQERTFVKLSGLSKFSRQAYPWSDGHPYQRALLEAFGAERCMWGSDWPFLRANERMDIGSLLLLLEQLFPDETVREQILWSTPKHLFGFADSLRS</sequence>
<dbReference type="KEGG" id="pez:HWQ56_26740"/>
<evidence type="ECO:0000313" key="3">
    <source>
        <dbReference type="Proteomes" id="UP000509568"/>
    </source>
</evidence>
<dbReference type="PANTHER" id="PTHR35563">
    <property type="entry name" value="BARREL METAL-DEPENDENT HYDROLASE, PUTATIVE (AFU_ORTHOLOGUE AFUA_1G16240)-RELATED"/>
    <property type="match status" value="1"/>
</dbReference>
<accession>A0A7D5DAM9</accession>
<keyword evidence="3" id="KW-1185">Reference proteome</keyword>
<keyword evidence="2" id="KW-0378">Hydrolase</keyword>
<dbReference type="InterPro" id="IPR052358">
    <property type="entry name" value="Aro_Compnd_Degr_Hydrolases"/>
</dbReference>
<dbReference type="InterPro" id="IPR006680">
    <property type="entry name" value="Amidohydro-rel"/>
</dbReference>
<proteinExistence type="predicted"/>
<dbReference type="Pfam" id="PF04909">
    <property type="entry name" value="Amidohydro_2"/>
    <property type="match status" value="1"/>
</dbReference>
<dbReference type="Proteomes" id="UP000509568">
    <property type="component" value="Chromosome"/>
</dbReference>
<dbReference type="InterPro" id="IPR032466">
    <property type="entry name" value="Metal_Hydrolase"/>
</dbReference>
<dbReference type="PANTHER" id="PTHR35563:SF2">
    <property type="entry name" value="BARREL METAL-DEPENDENT HYDROLASE, PUTATIVE (AFU_ORTHOLOGUE AFUA_1G16240)-RELATED"/>
    <property type="match status" value="1"/>
</dbReference>
<name>A0A7D5DAM9_9PSED</name>
<dbReference type="EMBL" id="CP056030">
    <property type="protein sequence ID" value="QKZ07180.1"/>
    <property type="molecule type" value="Genomic_DNA"/>
</dbReference>
<evidence type="ECO:0000313" key="2">
    <source>
        <dbReference type="EMBL" id="QKZ07180.1"/>
    </source>
</evidence>
<dbReference type="SUPFAM" id="SSF51556">
    <property type="entry name" value="Metallo-dependent hydrolases"/>
    <property type="match status" value="1"/>
</dbReference>
<reference evidence="2 3" key="1">
    <citation type="submission" date="2020-06" db="EMBL/GenBank/DDBJ databases">
        <title>Pseudomonas eucalypticola sp. nov., an endophyte of Eucalyptus dunnii leaves with biocontrol ability of eucalyptus leaf blight.</title>
        <authorList>
            <person name="Liu Y."/>
            <person name="Song Z."/>
            <person name="Zeng H."/>
            <person name="Lu M."/>
            <person name="Wang X."/>
            <person name="Lian X."/>
            <person name="Zhang Q."/>
        </authorList>
    </citation>
    <scope>NUCLEOTIDE SEQUENCE [LARGE SCALE GENOMIC DNA]</scope>
    <source>
        <strain evidence="2 3">NP-1</strain>
    </source>
</reference>
<gene>
    <name evidence="2" type="ORF">HWQ56_26740</name>
</gene>
<protein>
    <submittedName>
        <fullName evidence="2">Amidohydrolase family protein</fullName>
    </submittedName>
</protein>
<dbReference type="Gene3D" id="3.20.20.140">
    <property type="entry name" value="Metal-dependent hydrolases"/>
    <property type="match status" value="1"/>
</dbReference>
<dbReference type="RefSeq" id="WP_158152895.1">
    <property type="nucleotide sequence ID" value="NZ_CP056030.1"/>
</dbReference>
<feature type="domain" description="Amidohydrolase-related" evidence="1">
    <location>
        <begin position="9"/>
        <end position="274"/>
    </location>
</feature>
<dbReference type="GO" id="GO:0016787">
    <property type="term" value="F:hydrolase activity"/>
    <property type="evidence" value="ECO:0007669"/>
    <property type="project" value="UniProtKB-KW"/>
</dbReference>
<evidence type="ECO:0000259" key="1">
    <source>
        <dbReference type="Pfam" id="PF04909"/>
    </source>
</evidence>